<dbReference type="GO" id="GO:0016747">
    <property type="term" value="F:acyltransferase activity, transferring groups other than amino-acyl groups"/>
    <property type="evidence" value="ECO:0007669"/>
    <property type="project" value="InterPro"/>
</dbReference>
<feature type="transmembrane region" description="Helical" evidence="1">
    <location>
        <begin position="50"/>
        <end position="69"/>
    </location>
</feature>
<sequence>MKTIGTVLDEHRGIGPGFDFLRIFLAVMVLLDHSFLIAEGEKYQFNQPGITVLQAAILPMFFALSGFLITGSAMRLPLKEFLLNRGIRIVPALAVDIVFAALILGPLFTTVSLSAYFSSYEFWAYFANIFGIIHFVLPGVFENNPFPATVNGSLWTVPYEIGCYAIMSGLIVFGFLKRPRAALMASIVIAAIIIFLKVSNISPASLGGLLPPGSSGFTLLDHFVGLRGLMLYVNFMLGAVFFLYRRVIVKHWALAVISAIVPIGASFALPNVSGATLCTLFAPMLVYLTAYIGMTRMPAIPLYRRGDYSYGIYLYGYPFQQALVNLFPKLTSPWLHFAISLPIATVIAMGSWHFIEKPILRLRKNFSFTAQKGKRQEIMPGAKAVVR</sequence>
<feature type="transmembrane region" description="Helical" evidence="1">
    <location>
        <begin position="251"/>
        <end position="268"/>
    </location>
</feature>
<keyword evidence="1" id="KW-1133">Transmembrane helix</keyword>
<dbReference type="Proteomes" id="UP000185598">
    <property type="component" value="Unassembled WGS sequence"/>
</dbReference>
<accession>A0A1Q9A3P3</accession>
<dbReference type="EMBL" id="JACIED010000001">
    <property type="protein sequence ID" value="MBB4006205.1"/>
    <property type="molecule type" value="Genomic_DNA"/>
</dbReference>
<dbReference type="InterPro" id="IPR050879">
    <property type="entry name" value="Acyltransferase_3"/>
</dbReference>
<feature type="transmembrane region" description="Helical" evidence="1">
    <location>
        <begin position="312"/>
        <end position="328"/>
    </location>
</feature>
<evidence type="ECO:0000256" key="1">
    <source>
        <dbReference type="SAM" id="Phobius"/>
    </source>
</evidence>
<feature type="transmembrane region" description="Helical" evidence="1">
    <location>
        <begin position="89"/>
        <end position="110"/>
    </location>
</feature>
<feature type="transmembrane region" description="Helical" evidence="1">
    <location>
        <begin position="20"/>
        <end position="38"/>
    </location>
</feature>
<dbReference type="PANTHER" id="PTHR23028:SF53">
    <property type="entry name" value="ACYL_TRANSF_3 DOMAIN-CONTAINING PROTEIN"/>
    <property type="match status" value="1"/>
</dbReference>
<feature type="domain" description="Acyltransferase 3" evidence="2">
    <location>
        <begin position="17"/>
        <end position="349"/>
    </location>
</feature>
<evidence type="ECO:0000313" key="5">
    <source>
        <dbReference type="Proteomes" id="UP000185598"/>
    </source>
</evidence>
<organism evidence="4 5">
    <name type="scientific">Allorhizobium taibaishanense</name>
    <dbReference type="NCBI Taxonomy" id="887144"/>
    <lineage>
        <taxon>Bacteria</taxon>
        <taxon>Pseudomonadati</taxon>
        <taxon>Pseudomonadota</taxon>
        <taxon>Alphaproteobacteria</taxon>
        <taxon>Hyphomicrobiales</taxon>
        <taxon>Rhizobiaceae</taxon>
        <taxon>Rhizobium/Agrobacterium group</taxon>
        <taxon>Allorhizobium</taxon>
    </lineage>
</organism>
<gene>
    <name evidence="4" type="ORF">BJF91_19110</name>
    <name evidence="3" type="ORF">GGQ71_000441</name>
</gene>
<reference evidence="4 5" key="1">
    <citation type="submission" date="2016-09" db="EMBL/GenBank/DDBJ databases">
        <title>Rhizobium oryziradicis sp. nov., isolated from the root of rice.</title>
        <authorList>
            <person name="Zhao J."/>
            <person name="Zhang X."/>
        </authorList>
    </citation>
    <scope>NUCLEOTIDE SEQUENCE [LARGE SCALE GENOMIC DNA]</scope>
    <source>
        <strain evidence="4 5">14971</strain>
    </source>
</reference>
<evidence type="ECO:0000313" key="6">
    <source>
        <dbReference type="Proteomes" id="UP000544107"/>
    </source>
</evidence>
<dbReference type="GO" id="GO:0000271">
    <property type="term" value="P:polysaccharide biosynthetic process"/>
    <property type="evidence" value="ECO:0007669"/>
    <property type="project" value="TreeGrafter"/>
</dbReference>
<dbReference type="EMBL" id="MKIN01000022">
    <property type="protein sequence ID" value="OLP49193.1"/>
    <property type="molecule type" value="Genomic_DNA"/>
</dbReference>
<dbReference type="Proteomes" id="UP000544107">
    <property type="component" value="Unassembled WGS sequence"/>
</dbReference>
<feature type="transmembrane region" description="Helical" evidence="1">
    <location>
        <begin position="153"/>
        <end position="176"/>
    </location>
</feature>
<feature type="transmembrane region" description="Helical" evidence="1">
    <location>
        <begin position="222"/>
        <end position="244"/>
    </location>
</feature>
<dbReference type="Pfam" id="PF01757">
    <property type="entry name" value="Acyl_transf_3"/>
    <property type="match status" value="1"/>
</dbReference>
<protein>
    <submittedName>
        <fullName evidence="3">Peptidoglycan/LPS O-acetylase OafA/YrhL</fullName>
    </submittedName>
    <submittedName>
        <fullName evidence="4">Sugar acetylase</fullName>
    </submittedName>
</protein>
<evidence type="ECO:0000259" key="2">
    <source>
        <dbReference type="Pfam" id="PF01757"/>
    </source>
</evidence>
<keyword evidence="1" id="KW-0472">Membrane</keyword>
<keyword evidence="1" id="KW-0812">Transmembrane</keyword>
<dbReference type="RefSeq" id="WP_075614983.1">
    <property type="nucleotide sequence ID" value="NZ_JACIED010000001.1"/>
</dbReference>
<feature type="transmembrane region" description="Helical" evidence="1">
    <location>
        <begin position="334"/>
        <end position="355"/>
    </location>
</feature>
<feature type="transmembrane region" description="Helical" evidence="1">
    <location>
        <begin position="122"/>
        <end position="141"/>
    </location>
</feature>
<dbReference type="InterPro" id="IPR002656">
    <property type="entry name" value="Acyl_transf_3_dom"/>
</dbReference>
<feature type="transmembrane region" description="Helical" evidence="1">
    <location>
        <begin position="274"/>
        <end position="292"/>
    </location>
</feature>
<dbReference type="AlphaFoldDB" id="A0A1Q9A3P3"/>
<proteinExistence type="predicted"/>
<feature type="transmembrane region" description="Helical" evidence="1">
    <location>
        <begin position="183"/>
        <end position="202"/>
    </location>
</feature>
<dbReference type="OrthoDB" id="9767863at2"/>
<dbReference type="GO" id="GO:0016020">
    <property type="term" value="C:membrane"/>
    <property type="evidence" value="ECO:0007669"/>
    <property type="project" value="TreeGrafter"/>
</dbReference>
<evidence type="ECO:0000313" key="4">
    <source>
        <dbReference type="EMBL" id="OLP49193.1"/>
    </source>
</evidence>
<comment type="caution">
    <text evidence="4">The sequence shown here is derived from an EMBL/GenBank/DDBJ whole genome shotgun (WGS) entry which is preliminary data.</text>
</comment>
<name>A0A1Q9A3P3_9HYPH</name>
<dbReference type="PANTHER" id="PTHR23028">
    <property type="entry name" value="ACETYLTRANSFERASE"/>
    <property type="match status" value="1"/>
</dbReference>
<evidence type="ECO:0000313" key="3">
    <source>
        <dbReference type="EMBL" id="MBB4006205.1"/>
    </source>
</evidence>
<reference evidence="3 6" key="2">
    <citation type="submission" date="2020-08" db="EMBL/GenBank/DDBJ databases">
        <title>Genomic Encyclopedia of Type Strains, Phase IV (KMG-IV): sequencing the most valuable type-strain genomes for metagenomic binning, comparative biology and taxonomic classification.</title>
        <authorList>
            <person name="Goeker M."/>
        </authorList>
    </citation>
    <scope>NUCLEOTIDE SEQUENCE [LARGE SCALE GENOMIC DNA]</scope>
    <source>
        <strain evidence="3 6">DSM 100021</strain>
    </source>
</reference>
<keyword evidence="5" id="KW-1185">Reference proteome</keyword>
<dbReference type="STRING" id="887144.BJF91_19110"/>